<accession>A0ABQ6FJZ4</accession>
<keyword evidence="2" id="KW-0596">Phosphopantetheine</keyword>
<organism evidence="5 6">
    <name type="scientific">Dictyobacter halimunensis</name>
    <dbReference type="NCBI Taxonomy" id="3026934"/>
    <lineage>
        <taxon>Bacteria</taxon>
        <taxon>Bacillati</taxon>
        <taxon>Chloroflexota</taxon>
        <taxon>Ktedonobacteria</taxon>
        <taxon>Ktedonobacterales</taxon>
        <taxon>Dictyobacteraceae</taxon>
        <taxon>Dictyobacter</taxon>
    </lineage>
</organism>
<dbReference type="Gene3D" id="3.30.559.30">
    <property type="entry name" value="Nonribosomal peptide synthetase, condensation domain"/>
    <property type="match status" value="2"/>
</dbReference>
<keyword evidence="3" id="KW-0597">Phosphoprotein</keyword>
<evidence type="ECO:0000256" key="1">
    <source>
        <dbReference type="ARBA" id="ARBA00001957"/>
    </source>
</evidence>
<comment type="cofactor">
    <cofactor evidence="1">
        <name>pantetheine 4'-phosphate</name>
        <dbReference type="ChEBI" id="CHEBI:47942"/>
    </cofactor>
</comment>
<proteinExistence type="predicted"/>
<dbReference type="SUPFAM" id="SSF47336">
    <property type="entry name" value="ACP-like"/>
    <property type="match status" value="1"/>
</dbReference>
<dbReference type="SMART" id="SM00823">
    <property type="entry name" value="PKS_PP"/>
    <property type="match status" value="1"/>
</dbReference>
<evidence type="ECO:0000256" key="3">
    <source>
        <dbReference type="ARBA" id="ARBA00022553"/>
    </source>
</evidence>
<dbReference type="InterPro" id="IPR006162">
    <property type="entry name" value="Ppantetheine_attach_site"/>
</dbReference>
<dbReference type="InterPro" id="IPR036736">
    <property type="entry name" value="ACP-like_sf"/>
</dbReference>
<dbReference type="EMBL" id="BSRI01000001">
    <property type="protein sequence ID" value="GLV53960.1"/>
    <property type="molecule type" value="Genomic_DNA"/>
</dbReference>
<evidence type="ECO:0000313" key="6">
    <source>
        <dbReference type="Proteomes" id="UP001344906"/>
    </source>
</evidence>
<dbReference type="PROSITE" id="PS50075">
    <property type="entry name" value="CARRIER"/>
    <property type="match status" value="1"/>
</dbReference>
<dbReference type="Pfam" id="PF00668">
    <property type="entry name" value="Condensation"/>
    <property type="match status" value="2"/>
</dbReference>
<evidence type="ECO:0000259" key="4">
    <source>
        <dbReference type="PROSITE" id="PS50075"/>
    </source>
</evidence>
<protein>
    <recommendedName>
        <fullName evidence="4">Carrier domain-containing protein</fullName>
    </recommendedName>
</protein>
<dbReference type="Pfam" id="PF00550">
    <property type="entry name" value="PP-binding"/>
    <property type="match status" value="1"/>
</dbReference>
<dbReference type="InterPro" id="IPR009081">
    <property type="entry name" value="PP-bd_ACP"/>
</dbReference>
<keyword evidence="6" id="KW-1185">Reference proteome</keyword>
<dbReference type="Gene3D" id="1.10.1200.10">
    <property type="entry name" value="ACP-like"/>
    <property type="match status" value="1"/>
</dbReference>
<dbReference type="InterPro" id="IPR020806">
    <property type="entry name" value="PKS_PP-bd"/>
</dbReference>
<reference evidence="5 6" key="1">
    <citation type="submission" date="2023-02" db="EMBL/GenBank/DDBJ databases">
        <title>Dictyobacter halimunensis sp. nov., a new member of the class Ktedonobacteria from forest soil in a geothermal area.</title>
        <authorList>
            <person name="Rachmania M.K."/>
            <person name="Ningsih F."/>
            <person name="Sakai Y."/>
            <person name="Yabe S."/>
            <person name="Yokota A."/>
            <person name="Sjamsuridzal W."/>
        </authorList>
    </citation>
    <scope>NUCLEOTIDE SEQUENCE [LARGE SCALE GENOMIC DNA]</scope>
    <source>
        <strain evidence="5 6">S3.2.2.5</strain>
    </source>
</reference>
<dbReference type="PROSITE" id="PS00012">
    <property type="entry name" value="PHOSPHOPANTETHEINE"/>
    <property type="match status" value="1"/>
</dbReference>
<dbReference type="CDD" id="cd19543">
    <property type="entry name" value="DCL_NRPS"/>
    <property type="match status" value="1"/>
</dbReference>
<evidence type="ECO:0000313" key="5">
    <source>
        <dbReference type="EMBL" id="GLV53960.1"/>
    </source>
</evidence>
<gene>
    <name evidence="5" type="ORF">KDH_08110</name>
</gene>
<dbReference type="RefSeq" id="WP_338247680.1">
    <property type="nucleotide sequence ID" value="NZ_BSRI01000001.1"/>
</dbReference>
<dbReference type="SUPFAM" id="SSF52777">
    <property type="entry name" value="CoA-dependent acyltransferases"/>
    <property type="match status" value="4"/>
</dbReference>
<dbReference type="InterPro" id="IPR001242">
    <property type="entry name" value="Condensation_dom"/>
</dbReference>
<dbReference type="InterPro" id="IPR023213">
    <property type="entry name" value="CAT-like_dom_sf"/>
</dbReference>
<sequence>MNKKLVETMYMLSPAQQGMFYETVQNTGSGVHIEQFACTLEGELDQELFIQAWQQVTRYHAILRTAFVWSAQNEPVQVVMKQVDVPFQYEDWRMFSAQEQASKLEDFLQRDRATGFKLTRPPLMRLALLQTSDTTYEFVWTHHHILMDGWCCSLVQKDFLLSYEALSKGQRYQPAAHRPYRDYINWLKQQDESKAETFWRANLRGIHQPTPLGKSVPNPDIEPGPGGFGTIDTLLDARTGEQLQHLVRQQRLTLNTLFQGVWALLLGRYSQQADVLFGITVSGRPPELPGIESMVGLCINTLPVRVSLPAEQPLWSWLQQLQLHNLELRQFEYISGGKVHQWSQIQGGSSLYESLLVVENYPVDNSILQKNDQLLVVNNIRSIGAQTSYPLTVLVIPGQQISLRCVYDKQRLTEQTVQTIQRHFLQMLATIAWEGENALEALQQHIPEQERPVIRPLAEVNRENNQDAQAIETWTPLEEQLRAIWQEVLGKQNLSPQDNFFKLGGHSLLATQVIARIRQEVQLEVPLRALFEAPTIAALASYISRLQDNTTHDLTMNRPVLRTSVHTEPLPLSFAQQRLWFAQQLAPESSSYNSPVFVRIHGEVQRDALQRALNEIVRRHEVLRTIYREIDGQPCQIVMPAEPLALPYIDLRTFPDNRREQKALEFATQEGQHLFNLEQSPLIRTILLQLQQNEYVLLTNVHHIAFDAWSAGIFLREMLTLYAAYTQDKPSPLVELPAQYADFAHWQRSWLQGGEQERLIAYWQQQLRGAKALEMTTDRPRPAVTTFEGAAQPFAFSATLSQQLQALSQQEGVTLFMTLLAAFNILLYRITNQEDIVLGTDIANRTLQETELMIGFFVNLLVLRTNLGGKPGFQEVLKRVRHMVLDAYAHQDLPFEKLVDALHLERTQNYTPLVRGLFVMQNIPLAYDQAAGIALSPFNGELVTAKFDFVIFLFETEQGLRGSVNYSTELFNPETITTLMQRFEVLLQNIVANPQAQIEALDFYTEQEKKTRQAEAHAQNTTRRNKLKLARREEISIPGR</sequence>
<dbReference type="Proteomes" id="UP001344906">
    <property type="component" value="Unassembled WGS sequence"/>
</dbReference>
<comment type="caution">
    <text evidence="5">The sequence shown here is derived from an EMBL/GenBank/DDBJ whole genome shotgun (WGS) entry which is preliminary data.</text>
</comment>
<dbReference type="CDD" id="cd19531">
    <property type="entry name" value="LCL_NRPS-like"/>
    <property type="match status" value="1"/>
</dbReference>
<dbReference type="PANTHER" id="PTHR45398">
    <property type="match status" value="1"/>
</dbReference>
<dbReference type="Gene3D" id="3.30.559.10">
    <property type="entry name" value="Chloramphenicol acetyltransferase-like domain"/>
    <property type="match status" value="2"/>
</dbReference>
<evidence type="ECO:0000256" key="2">
    <source>
        <dbReference type="ARBA" id="ARBA00022450"/>
    </source>
</evidence>
<dbReference type="PANTHER" id="PTHR45398:SF1">
    <property type="entry name" value="ENZYME, PUTATIVE (JCVI)-RELATED"/>
    <property type="match status" value="1"/>
</dbReference>
<name>A0ABQ6FJZ4_9CHLR</name>
<feature type="domain" description="Carrier" evidence="4">
    <location>
        <begin position="472"/>
        <end position="547"/>
    </location>
</feature>